<reference evidence="2" key="1">
    <citation type="submission" date="2021-01" db="EMBL/GenBank/DDBJ databases">
        <title>A chromosome-scale assembly of European eel, Anguilla anguilla.</title>
        <authorList>
            <person name="Henkel C."/>
            <person name="Jong-Raadsen S.A."/>
            <person name="Dufour S."/>
            <person name="Weltzien F.-A."/>
            <person name="Palstra A.P."/>
            <person name="Pelster B."/>
            <person name="Spaink H.P."/>
            <person name="Van Den Thillart G.E."/>
            <person name="Jansen H."/>
            <person name="Zahm M."/>
            <person name="Klopp C."/>
            <person name="Cedric C."/>
            <person name="Louis A."/>
            <person name="Berthelot C."/>
            <person name="Parey E."/>
            <person name="Roest Crollius H."/>
            <person name="Montfort J."/>
            <person name="Robinson-Rechavi M."/>
            <person name="Bucao C."/>
            <person name="Bouchez O."/>
            <person name="Gislard M."/>
            <person name="Lluch J."/>
            <person name="Milhes M."/>
            <person name="Lampietro C."/>
            <person name="Lopez Roques C."/>
            <person name="Donnadieu C."/>
            <person name="Braasch I."/>
            <person name="Desvignes T."/>
            <person name="Postlethwait J."/>
            <person name="Bobe J."/>
            <person name="Guiguen Y."/>
            <person name="Dirks R."/>
        </authorList>
    </citation>
    <scope>NUCLEOTIDE SEQUENCE</scope>
    <source>
        <strain evidence="2">Tag_6206</strain>
        <tissue evidence="2">Liver</tissue>
    </source>
</reference>
<gene>
    <name evidence="2" type="ORF">ANANG_G00001230</name>
</gene>
<evidence type="ECO:0000256" key="1">
    <source>
        <dbReference type="SAM" id="MobiDB-lite"/>
    </source>
</evidence>
<sequence>MSSAQVDADLEDSDQEEDVDEADLGSSGSEYIPSGDESSGDSFGSEEVAVKAGASLAAGPSPGDSEVPAQDPRPKGLTVKRSNKVPNGKIKWDKRHFCVYCKKSNSKITRHLERKHAAEADVAHALSFPKGSQRRLQLLQQLRHKGDFRHNVAVLKKGDGELVTCKKPGFSAAASDYQPCQYCLGFFLKKDLWRHQGICKFKPETEVKTRKRVQAISSKLLPLPKENVGSCRVVLCKMHPDDVSMQVKKDPLICKFGDMLFAKHGQNETQHQYIAMKMRELARFVLALQKMDGNIEYLRDVIMPSRFDLAVEGARRVAGYDAVADTYKASSVFLKIGYSLRKAVDIAVGESIINDDVTAEGRGKKFIQLLESKWNACISSRALGSVPRGKLSRCDVVPLTEDVMKLQTFLWESEENAKRELEGNPGPTAWKKLSEVLLLEIAVFNGIREDEVAKMLLETYVKRTKTAADAEVDESLTPLEQHLAEMCTAIEVRGKFGKKISVLLTPSMAASIEVLNSARGTVGVPQDDPHVFARLEVDPPVRGGPRLRKYAADSGTQYPELLTSAKLRKRVATLCQAMHLREDQLDRVAESSGYELGVRPESGSVSENTPQLTKVRELLVAMEKGMSAHHGMPLEELHCPGTDLQPNNDNHIAKMEPEPTAPESDDGLSKPDSSTPRTRQKAETGADSENAAAQKRQKKKGSWTVAEQTAVKTELQEFIAQMRVPGKRTARPV</sequence>
<feature type="region of interest" description="Disordered" evidence="1">
    <location>
        <begin position="632"/>
        <end position="705"/>
    </location>
</feature>
<proteinExistence type="predicted"/>
<organism evidence="2 3">
    <name type="scientific">Anguilla anguilla</name>
    <name type="common">European freshwater eel</name>
    <name type="synonym">Muraena anguilla</name>
    <dbReference type="NCBI Taxonomy" id="7936"/>
    <lineage>
        <taxon>Eukaryota</taxon>
        <taxon>Metazoa</taxon>
        <taxon>Chordata</taxon>
        <taxon>Craniata</taxon>
        <taxon>Vertebrata</taxon>
        <taxon>Euteleostomi</taxon>
        <taxon>Actinopterygii</taxon>
        <taxon>Neopterygii</taxon>
        <taxon>Teleostei</taxon>
        <taxon>Anguilliformes</taxon>
        <taxon>Anguillidae</taxon>
        <taxon>Anguilla</taxon>
    </lineage>
</organism>
<dbReference type="PANTHER" id="PTHR33480">
    <property type="entry name" value="SET DOMAIN-CONTAINING PROTEIN-RELATED"/>
    <property type="match status" value="1"/>
</dbReference>
<evidence type="ECO:0000313" key="2">
    <source>
        <dbReference type="EMBL" id="KAG5855867.1"/>
    </source>
</evidence>
<dbReference type="PANTHER" id="PTHR33480:SF5">
    <property type="entry name" value="SI:DKEY-51D8.9"/>
    <property type="match status" value="1"/>
</dbReference>
<feature type="compositionally biased region" description="Low complexity" evidence="1">
    <location>
        <begin position="34"/>
        <end position="63"/>
    </location>
</feature>
<comment type="caution">
    <text evidence="2">The sequence shown here is derived from an EMBL/GenBank/DDBJ whole genome shotgun (WGS) entry which is preliminary data.</text>
</comment>
<evidence type="ECO:0000313" key="3">
    <source>
        <dbReference type="Proteomes" id="UP001044222"/>
    </source>
</evidence>
<dbReference type="Proteomes" id="UP001044222">
    <property type="component" value="Unassembled WGS sequence"/>
</dbReference>
<protein>
    <submittedName>
        <fullName evidence="2">Uncharacterized protein</fullName>
    </submittedName>
</protein>
<feature type="region of interest" description="Disordered" evidence="1">
    <location>
        <begin position="1"/>
        <end position="85"/>
    </location>
</feature>
<dbReference type="EMBL" id="JAFIRN010000001">
    <property type="protein sequence ID" value="KAG5855867.1"/>
    <property type="molecule type" value="Genomic_DNA"/>
</dbReference>
<name>A0A9D3SAG2_ANGAN</name>
<keyword evidence="3" id="KW-1185">Reference proteome</keyword>
<feature type="compositionally biased region" description="Acidic residues" evidence="1">
    <location>
        <begin position="8"/>
        <end position="23"/>
    </location>
</feature>
<accession>A0A9D3SAG2</accession>
<dbReference type="AlphaFoldDB" id="A0A9D3SAG2"/>